<keyword evidence="4" id="KW-1185">Reference proteome</keyword>
<feature type="region of interest" description="Disordered" evidence="1">
    <location>
        <begin position="100"/>
        <end position="141"/>
    </location>
</feature>
<dbReference type="EMBL" id="BKAG01000046">
    <property type="protein sequence ID" value="GEP45303.1"/>
    <property type="molecule type" value="Genomic_DNA"/>
</dbReference>
<reference evidence="3 4" key="1">
    <citation type="submission" date="2019-07" db="EMBL/GenBank/DDBJ databases">
        <title>Whole genome shotgun sequence of Brevifollis gellanilyticus NBRC 108608.</title>
        <authorList>
            <person name="Hosoyama A."/>
            <person name="Uohara A."/>
            <person name="Ohji S."/>
            <person name="Ichikawa N."/>
        </authorList>
    </citation>
    <scope>NUCLEOTIDE SEQUENCE [LARGE SCALE GENOMIC DNA]</scope>
    <source>
        <strain evidence="3 4">NBRC 108608</strain>
    </source>
</reference>
<sequence>MSVPPQTPQKKGMSCLGIGGVGCLVIILAFLAAGGFVAYKYGPKIKAAAEEYQRDAASSPDKAAAKLALKFIPDVTIVREDDAAKTITYKTGAAGEEMTMHYDGMTTGKKKPKITNSKGEVIEGGDAAPAPAPTPAPPPQN</sequence>
<dbReference type="AlphaFoldDB" id="A0A512MEZ0"/>
<feature type="compositionally biased region" description="Pro residues" evidence="1">
    <location>
        <begin position="130"/>
        <end position="141"/>
    </location>
</feature>
<dbReference type="RefSeq" id="WP_146854061.1">
    <property type="nucleotide sequence ID" value="NZ_BKAG01000046.1"/>
</dbReference>
<protein>
    <submittedName>
        <fullName evidence="3">Uncharacterized protein</fullName>
    </submittedName>
</protein>
<organism evidence="3 4">
    <name type="scientific">Brevifollis gellanilyticus</name>
    <dbReference type="NCBI Taxonomy" id="748831"/>
    <lineage>
        <taxon>Bacteria</taxon>
        <taxon>Pseudomonadati</taxon>
        <taxon>Verrucomicrobiota</taxon>
        <taxon>Verrucomicrobiia</taxon>
        <taxon>Verrucomicrobiales</taxon>
        <taxon>Verrucomicrobiaceae</taxon>
    </lineage>
</organism>
<evidence type="ECO:0000313" key="4">
    <source>
        <dbReference type="Proteomes" id="UP000321577"/>
    </source>
</evidence>
<dbReference type="Proteomes" id="UP000321577">
    <property type="component" value="Unassembled WGS sequence"/>
</dbReference>
<accession>A0A512MEZ0</accession>
<keyword evidence="2" id="KW-0812">Transmembrane</keyword>
<name>A0A512MEZ0_9BACT</name>
<keyword evidence="2" id="KW-0472">Membrane</keyword>
<evidence type="ECO:0000256" key="1">
    <source>
        <dbReference type="SAM" id="MobiDB-lite"/>
    </source>
</evidence>
<proteinExistence type="predicted"/>
<evidence type="ECO:0000313" key="3">
    <source>
        <dbReference type="EMBL" id="GEP45303.1"/>
    </source>
</evidence>
<keyword evidence="2" id="KW-1133">Transmembrane helix</keyword>
<evidence type="ECO:0000256" key="2">
    <source>
        <dbReference type="SAM" id="Phobius"/>
    </source>
</evidence>
<comment type="caution">
    <text evidence="3">The sequence shown here is derived from an EMBL/GenBank/DDBJ whole genome shotgun (WGS) entry which is preliminary data.</text>
</comment>
<feature type="transmembrane region" description="Helical" evidence="2">
    <location>
        <begin position="16"/>
        <end position="39"/>
    </location>
</feature>
<gene>
    <name evidence="3" type="ORF">BGE01nite_45940</name>
</gene>